<feature type="region of interest" description="Disordered" evidence="1">
    <location>
        <begin position="162"/>
        <end position="183"/>
    </location>
</feature>
<gene>
    <name evidence="3" type="ORF">SAMN04515671_3957</name>
</gene>
<dbReference type="AlphaFoldDB" id="A0A1H0S8L8"/>
<evidence type="ECO:0000313" key="4">
    <source>
        <dbReference type="Proteomes" id="UP000198741"/>
    </source>
</evidence>
<reference evidence="3 4" key="1">
    <citation type="submission" date="2016-10" db="EMBL/GenBank/DDBJ databases">
        <authorList>
            <person name="de Groot N.N."/>
        </authorList>
    </citation>
    <scope>NUCLEOTIDE SEQUENCE [LARGE SCALE GENOMIC DNA]</scope>
    <source>
        <strain evidence="4">P4-7,KCTC 19426,CECT 7604</strain>
    </source>
</reference>
<evidence type="ECO:0000256" key="1">
    <source>
        <dbReference type="SAM" id="MobiDB-lite"/>
    </source>
</evidence>
<protein>
    <recommendedName>
        <fullName evidence="5">YD repeat-containing protein</fullName>
    </recommendedName>
</protein>
<accession>A0A1H0S8L8</accession>
<proteinExistence type="predicted"/>
<evidence type="ECO:0000313" key="3">
    <source>
        <dbReference type="EMBL" id="SDP37995.1"/>
    </source>
</evidence>
<evidence type="ECO:0000256" key="2">
    <source>
        <dbReference type="SAM" id="SignalP"/>
    </source>
</evidence>
<dbReference type="Proteomes" id="UP000198741">
    <property type="component" value="Chromosome I"/>
</dbReference>
<dbReference type="RefSeq" id="WP_090479379.1">
    <property type="nucleotide sequence ID" value="NZ_LT629710.1"/>
</dbReference>
<keyword evidence="2" id="KW-0732">Signal</keyword>
<evidence type="ECO:0008006" key="5">
    <source>
        <dbReference type="Google" id="ProtNLM"/>
    </source>
</evidence>
<feature type="signal peptide" evidence="2">
    <location>
        <begin position="1"/>
        <end position="31"/>
    </location>
</feature>
<sequence length="676" mass="70155">MTTRGRRVRSGLGALGLAATLTLGLLEPAQASSPATVTAPLTNLSHLNFLTDRVTVKDTADHSTYHLSTEPQIGVVWVYADPRPGNTFERVGGGAYDSATNHWGQGAYDGDDISRAAVVYLRQWRATGDQASREQAYQQLRGLAYLQTLTGAHAGDSVLWMQPDGELNPSPTPTDTPNPSDSGPSYWLARSLWAFGEGYAAFAHSDPEFAAFLRSRMDLAIGALNRDVLSKYGQYQVIHGVKVPAWLIVDGADASSEAMLGLAAYARATPPGTSGDTARSALRKLGVGVAKMSAGTTTSWPYRALLPWALSRSDWHAWGAQMPAGLAAASVTLHDRSLLQPAIADAAGFTPHLLTSTGAVNGLLPTPTDGTTIAYGADARVESLLAVATASDRPGLRTLAGIAAGWFFGQNAAGTAVYDPATGVTNDGVSATGTVNQGSGAESTIHGLLTMQLLDANPDIAAVARSSASIRSRDGQRVVEAESGKLTGNASVVVPASTWTGESAWSGSYLTVGSGSTATWQLPAATGERRIEPVAELTPGSTAVSTFTAGRQMLGQVRYGATGAQGNAPSPTELTPVDLRSPVPAAATTVTARTRGGSGNLDALLVTPVVSTLSLTGDGHRTVLLNSVSRSRELVAVGGPRDRLTVNSYDRNGALVQTRTGSTALVLPGGFTIARN</sequence>
<dbReference type="EMBL" id="LT629710">
    <property type="protein sequence ID" value="SDP37995.1"/>
    <property type="molecule type" value="Genomic_DNA"/>
</dbReference>
<dbReference type="OrthoDB" id="7540161at2"/>
<feature type="chain" id="PRO_5009251363" description="YD repeat-containing protein" evidence="2">
    <location>
        <begin position="32"/>
        <end position="676"/>
    </location>
</feature>
<keyword evidence="4" id="KW-1185">Reference proteome</keyword>
<organism evidence="3 4">
    <name type="scientific">Nakamurella panacisegetis</name>
    <dbReference type="NCBI Taxonomy" id="1090615"/>
    <lineage>
        <taxon>Bacteria</taxon>
        <taxon>Bacillati</taxon>
        <taxon>Actinomycetota</taxon>
        <taxon>Actinomycetes</taxon>
        <taxon>Nakamurellales</taxon>
        <taxon>Nakamurellaceae</taxon>
        <taxon>Nakamurella</taxon>
    </lineage>
</organism>
<dbReference type="STRING" id="1090615.SAMN04515671_3957"/>
<name>A0A1H0S8L8_9ACTN</name>